<dbReference type="EMBL" id="MDTQ01000001">
    <property type="protein sequence ID" value="ODC03513.1"/>
    <property type="molecule type" value="Genomic_DNA"/>
</dbReference>
<comment type="caution">
    <text evidence="1">The sequence shown here is derived from an EMBL/GenBank/DDBJ whole genome shotgun (WGS) entry which is preliminary data.</text>
</comment>
<dbReference type="CDD" id="cd04301">
    <property type="entry name" value="NAT_SF"/>
    <property type="match status" value="1"/>
</dbReference>
<dbReference type="AlphaFoldDB" id="A0A1E2V9B2"/>
<accession>A0A1E2V9B2</accession>
<reference evidence="1 2" key="1">
    <citation type="submission" date="2016-08" db="EMBL/GenBank/DDBJ databases">
        <authorList>
            <person name="Seilhamer J.J."/>
        </authorList>
    </citation>
    <scope>NUCLEOTIDE SEQUENCE [LARGE SCALE GENOMIC DNA]</scope>
    <source>
        <strain evidence="1 2">PH27A</strain>
    </source>
</reference>
<keyword evidence="2" id="KW-1185">Reference proteome</keyword>
<dbReference type="InterPro" id="IPR016181">
    <property type="entry name" value="Acyl_CoA_acyltransferase"/>
</dbReference>
<name>A0A1E2V9B2_9GAMM</name>
<evidence type="ECO:0000313" key="2">
    <source>
        <dbReference type="Proteomes" id="UP000094291"/>
    </source>
</evidence>
<dbReference type="STRING" id="197479.BFW38_08085"/>
<proteinExistence type="predicted"/>
<dbReference type="OrthoDB" id="3216640at2"/>
<dbReference type="SUPFAM" id="SSF55729">
    <property type="entry name" value="Acyl-CoA N-acyltransferases (Nat)"/>
    <property type="match status" value="1"/>
</dbReference>
<evidence type="ECO:0008006" key="3">
    <source>
        <dbReference type="Google" id="ProtNLM"/>
    </source>
</evidence>
<protein>
    <recommendedName>
        <fullName evidence="3">N-acetyltransferase domain-containing protein</fullName>
    </recommendedName>
</protein>
<organism evidence="1 2">
    <name type="scientific">Terasakiispira papahanaumokuakeensis</name>
    <dbReference type="NCBI Taxonomy" id="197479"/>
    <lineage>
        <taxon>Bacteria</taxon>
        <taxon>Pseudomonadati</taxon>
        <taxon>Pseudomonadota</taxon>
        <taxon>Gammaproteobacteria</taxon>
        <taxon>Oceanospirillales</taxon>
        <taxon>Terasakiispira</taxon>
    </lineage>
</organism>
<gene>
    <name evidence="1" type="ORF">BFW38_08085</name>
</gene>
<sequence>MKTITERVNFNHDSIKGNEKTRSEVSVRYVGSLKKDSEVFVRWIRDSLVKSMPRHEVNNYFDVKGDEILKSSFLSVASREDQCVGVIALSKKNIRECTILYVETILMAESFHRSGLAAKLINSVFQGVYNTGEDFPDCIAMKTYNPITYVMMKRFSRSECAFYPLISQKNSDENILLAKKISSLVAFDCQLDESRGIVYGGGGSVSNNFWQDPPKSGDYVVDNFFQNQMTASDRVLCFININHEEDKKYVMSRLGIK</sequence>
<dbReference type="Gene3D" id="3.40.630.30">
    <property type="match status" value="1"/>
</dbReference>
<dbReference type="Proteomes" id="UP000094291">
    <property type="component" value="Unassembled WGS sequence"/>
</dbReference>
<evidence type="ECO:0000313" key="1">
    <source>
        <dbReference type="EMBL" id="ODC03513.1"/>
    </source>
</evidence>
<dbReference type="RefSeq" id="WP_068997929.1">
    <property type="nucleotide sequence ID" value="NZ_MDTQ01000001.1"/>
</dbReference>